<evidence type="ECO:0000256" key="8">
    <source>
        <dbReference type="ARBA" id="ARBA00023180"/>
    </source>
</evidence>
<keyword evidence="9 12" id="KW-0357">Heparan sulfate</keyword>
<dbReference type="GO" id="GO:0005576">
    <property type="term" value="C:extracellular region"/>
    <property type="evidence" value="ECO:0007669"/>
    <property type="project" value="TreeGrafter"/>
</dbReference>
<keyword evidence="5 13" id="KW-0732">Signal</keyword>
<evidence type="ECO:0000313" key="14">
    <source>
        <dbReference type="Ensembl" id="ENSNFUP00015015959.1"/>
    </source>
</evidence>
<keyword evidence="15" id="KW-1185">Reference proteome</keyword>
<dbReference type="GO" id="GO:0005886">
    <property type="term" value="C:plasma membrane"/>
    <property type="evidence" value="ECO:0007669"/>
    <property type="project" value="UniProtKB-SubCell"/>
</dbReference>
<comment type="similarity">
    <text evidence="2 11">Belongs to the glypican family.</text>
</comment>
<evidence type="ECO:0000256" key="12">
    <source>
        <dbReference type="RuleBase" id="RU003519"/>
    </source>
</evidence>
<keyword evidence="7 12" id="KW-0472">Membrane</keyword>
<comment type="function">
    <text evidence="12">Cell surface proteoglycan.</text>
</comment>
<proteinExistence type="inferred from homology"/>
<dbReference type="Ensembl" id="ENSNFUT00015016716.1">
    <property type="protein sequence ID" value="ENSNFUP00015015959.1"/>
    <property type="gene ID" value="ENSNFUG00015007671.1"/>
</dbReference>
<keyword evidence="6 12" id="KW-0654">Proteoglycan</keyword>
<comment type="subcellular location">
    <subcellularLocation>
        <location evidence="1 12">Cell membrane</location>
        <topology evidence="1 12">Lipid-anchor</topology>
        <topology evidence="1 12">GPI-anchor</topology>
    </subcellularLocation>
</comment>
<dbReference type="PANTHER" id="PTHR10822:SF31">
    <property type="entry name" value="GLYPICAN-6"/>
    <property type="match status" value="1"/>
</dbReference>
<evidence type="ECO:0008006" key="16">
    <source>
        <dbReference type="Google" id="ProtNLM"/>
    </source>
</evidence>
<keyword evidence="8" id="KW-0325">Glycoprotein</keyword>
<dbReference type="GO" id="GO:0016477">
    <property type="term" value="P:cell migration"/>
    <property type="evidence" value="ECO:0007669"/>
    <property type="project" value="TreeGrafter"/>
</dbReference>
<organism evidence="14 15">
    <name type="scientific">Nothobranchius furzeri</name>
    <name type="common">Turquoise killifish</name>
    <dbReference type="NCBI Taxonomy" id="105023"/>
    <lineage>
        <taxon>Eukaryota</taxon>
        <taxon>Metazoa</taxon>
        <taxon>Chordata</taxon>
        <taxon>Craniata</taxon>
        <taxon>Vertebrata</taxon>
        <taxon>Euteleostomi</taxon>
        <taxon>Actinopterygii</taxon>
        <taxon>Neopterygii</taxon>
        <taxon>Teleostei</taxon>
        <taxon>Neoteleostei</taxon>
        <taxon>Acanthomorphata</taxon>
        <taxon>Ovalentaria</taxon>
        <taxon>Atherinomorphae</taxon>
        <taxon>Cyprinodontiformes</taxon>
        <taxon>Nothobranchiidae</taxon>
        <taxon>Nothobranchius</taxon>
    </lineage>
</organism>
<dbReference type="GO" id="GO:1905475">
    <property type="term" value="P:regulation of protein localization to membrane"/>
    <property type="evidence" value="ECO:0007669"/>
    <property type="project" value="TreeGrafter"/>
</dbReference>
<sequence>MNAMWSLQLALCTLSALSLSSAGESKARSCNEVRQAYSAKGFSLLNVPHQEISGEHLRVCPQGYTCCTSEMEDKLNQQSKVEFEDLVKEKSHIMRTTFITGHKKFDAIYCPEYPKDEIIHSSSAVLH</sequence>
<evidence type="ECO:0000256" key="11">
    <source>
        <dbReference type="RuleBase" id="RU003518"/>
    </source>
</evidence>
<evidence type="ECO:0000256" key="10">
    <source>
        <dbReference type="ARBA" id="ARBA00023288"/>
    </source>
</evidence>
<evidence type="ECO:0000256" key="6">
    <source>
        <dbReference type="ARBA" id="ARBA00022974"/>
    </source>
</evidence>
<evidence type="ECO:0000313" key="15">
    <source>
        <dbReference type="Proteomes" id="UP000694548"/>
    </source>
</evidence>
<name>A0A8C6NPG7_NOTFU</name>
<keyword evidence="3" id="KW-1003">Cell membrane</keyword>
<evidence type="ECO:0000256" key="4">
    <source>
        <dbReference type="ARBA" id="ARBA00022622"/>
    </source>
</evidence>
<evidence type="ECO:0000256" key="1">
    <source>
        <dbReference type="ARBA" id="ARBA00004609"/>
    </source>
</evidence>
<dbReference type="Pfam" id="PF01153">
    <property type="entry name" value="Glypican"/>
    <property type="match status" value="1"/>
</dbReference>
<dbReference type="GeneTree" id="ENSGT01050000244897"/>
<evidence type="ECO:0000256" key="5">
    <source>
        <dbReference type="ARBA" id="ARBA00022729"/>
    </source>
</evidence>
<dbReference type="InterPro" id="IPR001863">
    <property type="entry name" value="Glypican"/>
</dbReference>
<dbReference type="Proteomes" id="UP000694548">
    <property type="component" value="Chromosome sgr07"/>
</dbReference>
<evidence type="ECO:0000256" key="13">
    <source>
        <dbReference type="SAM" id="SignalP"/>
    </source>
</evidence>
<dbReference type="GO" id="GO:0098552">
    <property type="term" value="C:side of membrane"/>
    <property type="evidence" value="ECO:0007669"/>
    <property type="project" value="UniProtKB-KW"/>
</dbReference>
<evidence type="ECO:0000256" key="2">
    <source>
        <dbReference type="ARBA" id="ARBA00010260"/>
    </source>
</evidence>
<dbReference type="GO" id="GO:0009966">
    <property type="term" value="P:regulation of signal transduction"/>
    <property type="evidence" value="ECO:0007669"/>
    <property type="project" value="InterPro"/>
</dbReference>
<evidence type="ECO:0000256" key="3">
    <source>
        <dbReference type="ARBA" id="ARBA00022475"/>
    </source>
</evidence>
<dbReference type="AlphaFoldDB" id="A0A8C6NPG7"/>
<protein>
    <recommendedName>
        <fullName evidence="16">Glypican 6</fullName>
    </recommendedName>
</protein>
<reference evidence="14" key="2">
    <citation type="submission" date="2025-08" db="UniProtKB">
        <authorList>
            <consortium name="Ensembl"/>
        </authorList>
    </citation>
    <scope>IDENTIFICATION</scope>
</reference>
<feature type="signal peptide" evidence="13">
    <location>
        <begin position="1"/>
        <end position="22"/>
    </location>
</feature>
<accession>A0A8C6NPG7</accession>
<reference evidence="14" key="1">
    <citation type="submission" date="2014-08" db="EMBL/GenBank/DDBJ databases">
        <authorList>
            <person name="Senf B."/>
            <person name="Petzold A."/>
            <person name="Downie B.R."/>
            <person name="Koch P."/>
            <person name="Platzer M."/>
        </authorList>
    </citation>
    <scope>NUCLEOTIDE SEQUENCE [LARGE SCALE GENOMIC DNA]</scope>
    <source>
        <strain evidence="14">GRZ</strain>
    </source>
</reference>
<keyword evidence="4 12" id="KW-0336">GPI-anchor</keyword>
<evidence type="ECO:0000256" key="9">
    <source>
        <dbReference type="ARBA" id="ARBA00023207"/>
    </source>
</evidence>
<feature type="chain" id="PRO_5034940719" description="Glypican 6" evidence="13">
    <location>
        <begin position="23"/>
        <end position="127"/>
    </location>
</feature>
<keyword evidence="10 12" id="KW-0449">Lipoprotein</keyword>
<dbReference type="PANTHER" id="PTHR10822">
    <property type="entry name" value="GLYPICAN"/>
    <property type="match status" value="1"/>
</dbReference>
<dbReference type="GO" id="GO:0045202">
    <property type="term" value="C:synapse"/>
    <property type="evidence" value="ECO:0007669"/>
    <property type="project" value="TreeGrafter"/>
</dbReference>
<evidence type="ECO:0000256" key="7">
    <source>
        <dbReference type="ARBA" id="ARBA00023136"/>
    </source>
</evidence>
<dbReference type="GO" id="GO:0009986">
    <property type="term" value="C:cell surface"/>
    <property type="evidence" value="ECO:0007669"/>
    <property type="project" value="TreeGrafter"/>
</dbReference>
<reference evidence="14" key="3">
    <citation type="submission" date="2025-09" db="UniProtKB">
        <authorList>
            <consortium name="Ensembl"/>
        </authorList>
    </citation>
    <scope>IDENTIFICATION</scope>
</reference>